<evidence type="ECO:0000313" key="9">
    <source>
        <dbReference type="Proteomes" id="UP000248783"/>
    </source>
</evidence>
<proteinExistence type="predicted"/>
<organism evidence="8 9">
    <name type="scientific">Xylanimonas oleitrophica</name>
    <dbReference type="NCBI Taxonomy" id="2607479"/>
    <lineage>
        <taxon>Bacteria</taxon>
        <taxon>Bacillati</taxon>
        <taxon>Actinomycetota</taxon>
        <taxon>Actinomycetes</taxon>
        <taxon>Micrococcales</taxon>
        <taxon>Promicromonosporaceae</taxon>
        <taxon>Xylanimonas</taxon>
    </lineage>
</organism>
<keyword evidence="2" id="KW-1003">Cell membrane</keyword>
<keyword evidence="4 6" id="KW-1133">Transmembrane helix</keyword>
<dbReference type="GO" id="GO:0005886">
    <property type="term" value="C:plasma membrane"/>
    <property type="evidence" value="ECO:0007669"/>
    <property type="project" value="UniProtKB-SubCell"/>
</dbReference>
<evidence type="ECO:0000256" key="2">
    <source>
        <dbReference type="ARBA" id="ARBA00022475"/>
    </source>
</evidence>
<dbReference type="InterPro" id="IPR042094">
    <property type="entry name" value="T2SS_GspF_sf"/>
</dbReference>
<evidence type="ECO:0000256" key="4">
    <source>
        <dbReference type="ARBA" id="ARBA00022989"/>
    </source>
</evidence>
<feature type="transmembrane region" description="Helical" evidence="6">
    <location>
        <begin position="85"/>
        <end position="103"/>
    </location>
</feature>
<dbReference type="PANTHER" id="PTHR35007:SF1">
    <property type="entry name" value="PILUS ASSEMBLY PROTEIN"/>
    <property type="match status" value="1"/>
</dbReference>
<evidence type="ECO:0000256" key="3">
    <source>
        <dbReference type="ARBA" id="ARBA00022692"/>
    </source>
</evidence>
<feature type="transmembrane region" description="Helical" evidence="6">
    <location>
        <begin position="284"/>
        <end position="304"/>
    </location>
</feature>
<dbReference type="AlphaFoldDB" id="A0A2W5XQL8"/>
<dbReference type="PANTHER" id="PTHR35007">
    <property type="entry name" value="INTEGRAL MEMBRANE PROTEIN-RELATED"/>
    <property type="match status" value="1"/>
</dbReference>
<name>A0A2W5XQL8_9MICO</name>
<accession>A0A2W5XQL8</accession>
<comment type="caution">
    <text evidence="8">The sequence shown here is derived from an EMBL/GenBank/DDBJ whole genome shotgun (WGS) entry which is preliminary data.</text>
</comment>
<feature type="transmembrane region" description="Helical" evidence="6">
    <location>
        <begin position="248"/>
        <end position="272"/>
    </location>
</feature>
<dbReference type="Pfam" id="PF00482">
    <property type="entry name" value="T2SSF"/>
    <property type="match status" value="1"/>
</dbReference>
<dbReference type="Proteomes" id="UP000248783">
    <property type="component" value="Unassembled WGS sequence"/>
</dbReference>
<evidence type="ECO:0000313" key="8">
    <source>
        <dbReference type="EMBL" id="PZR51858.1"/>
    </source>
</evidence>
<evidence type="ECO:0000256" key="6">
    <source>
        <dbReference type="SAM" id="Phobius"/>
    </source>
</evidence>
<feature type="transmembrane region" description="Helical" evidence="6">
    <location>
        <begin position="109"/>
        <end position="126"/>
    </location>
</feature>
<sequence length="312" mass="33494">MGIAVIVLLLLVLSVLLAGFLLAGIVDLSAVRLRRRALVRGLDVGAGPRPRSHVDRLDRAFRRTRPGRWVETQLVLAGEERLRPLTVVTVAALVGVVVGWVLAAGLAPVFGLLGVGAMVLAVRWYLARGRERRKEQFVAQMPELARVLSNATSAGLSIASAVAVAGSELSAPAGVEMTRVAERMRFGDSLEDAMAGLEERLPSREVTVLVSTLLVSARSGGSLVTALRDIADTLDDRKEVRREIRTTLAQSTTTGYLVILVGFGLLFLLNALQPGTVDAMTRHWVGQLALAVSASLFAGGFLTIRRMTRFRG</sequence>
<keyword evidence="3 6" id="KW-0812">Transmembrane</keyword>
<evidence type="ECO:0000256" key="1">
    <source>
        <dbReference type="ARBA" id="ARBA00004651"/>
    </source>
</evidence>
<feature type="domain" description="Type II secretion system protein GspF" evidence="7">
    <location>
        <begin position="145"/>
        <end position="268"/>
    </location>
</feature>
<keyword evidence="5 6" id="KW-0472">Membrane</keyword>
<keyword evidence="9" id="KW-1185">Reference proteome</keyword>
<reference evidence="8 9" key="1">
    <citation type="submission" date="2018-06" db="EMBL/GenBank/DDBJ databases">
        <title>Whole genome sequencing of a novel hydrocarbon degrading bacterial strain, PW21 isolated from oil contaminated produced water sample.</title>
        <authorList>
            <person name="Nagkirti P."/>
            <person name="Shaikh A."/>
            <person name="Gowdaman V."/>
            <person name="Engineer A.E."/>
            <person name="Dagar S."/>
            <person name="Dhakephalkar P.K."/>
        </authorList>
    </citation>
    <scope>NUCLEOTIDE SEQUENCE [LARGE SCALE GENOMIC DNA]</scope>
    <source>
        <strain evidence="8 9">PW21</strain>
    </source>
</reference>
<dbReference type="EMBL" id="QKWH01000015">
    <property type="protein sequence ID" value="PZR51858.1"/>
    <property type="molecule type" value="Genomic_DNA"/>
</dbReference>
<gene>
    <name evidence="8" type="ORF">DNL40_14705</name>
</gene>
<dbReference type="Gene3D" id="1.20.81.30">
    <property type="entry name" value="Type II secretion system (T2SS), domain F"/>
    <property type="match status" value="1"/>
</dbReference>
<evidence type="ECO:0000256" key="5">
    <source>
        <dbReference type="ARBA" id="ARBA00023136"/>
    </source>
</evidence>
<feature type="transmembrane region" description="Helical" evidence="6">
    <location>
        <begin position="6"/>
        <end position="26"/>
    </location>
</feature>
<dbReference type="InterPro" id="IPR018076">
    <property type="entry name" value="T2SS_GspF_dom"/>
</dbReference>
<comment type="subcellular location">
    <subcellularLocation>
        <location evidence="1">Cell membrane</location>
        <topology evidence="1">Multi-pass membrane protein</topology>
    </subcellularLocation>
</comment>
<evidence type="ECO:0000259" key="7">
    <source>
        <dbReference type="Pfam" id="PF00482"/>
    </source>
</evidence>
<protein>
    <recommendedName>
        <fullName evidence="7">Type II secretion system protein GspF domain-containing protein</fullName>
    </recommendedName>
</protein>